<evidence type="ECO:0000259" key="2">
    <source>
        <dbReference type="SMART" id="SM00954"/>
    </source>
</evidence>
<accession>K1XJE5</accession>
<dbReference type="PANTHER" id="PTHR21262">
    <property type="entry name" value="GUANOSINE-3',5'-BIS DIPHOSPHATE 3'-PYROPHOSPHOHYDROLASE"/>
    <property type="match status" value="1"/>
</dbReference>
<dbReference type="InterPro" id="IPR012676">
    <property type="entry name" value="TGS-like"/>
</dbReference>
<reference evidence="3" key="1">
    <citation type="journal article" date="2012" name="Science">
        <title>Fermentation, hydrogen, and sulfur metabolism in multiple uncultivated bacterial phyla.</title>
        <authorList>
            <person name="Wrighton K.C."/>
            <person name="Thomas B.C."/>
            <person name="Sharon I."/>
            <person name="Miller C.S."/>
            <person name="Castelle C.J."/>
            <person name="VerBerkmoes N.C."/>
            <person name="Wilkins M.J."/>
            <person name="Hettich R.L."/>
            <person name="Lipton M.S."/>
            <person name="Williams K.H."/>
            <person name="Long P.E."/>
            <person name="Banfield J.F."/>
        </authorList>
    </citation>
    <scope>NUCLEOTIDE SEQUENCE [LARGE SCALE GENOMIC DNA]</scope>
</reference>
<organism evidence="3">
    <name type="scientific">uncultured bacterium</name>
    <name type="common">gcode 4</name>
    <dbReference type="NCBI Taxonomy" id="1234023"/>
    <lineage>
        <taxon>Bacteria</taxon>
        <taxon>environmental samples</taxon>
    </lineage>
</organism>
<dbReference type="Pfam" id="PF13328">
    <property type="entry name" value="HD_4"/>
    <property type="match status" value="1"/>
</dbReference>
<dbReference type="AlphaFoldDB" id="K1XJE5"/>
<evidence type="ECO:0000256" key="1">
    <source>
        <dbReference type="ARBA" id="ARBA00007476"/>
    </source>
</evidence>
<dbReference type="SUPFAM" id="SSF109604">
    <property type="entry name" value="HD-domain/PDEase-like"/>
    <property type="match status" value="1"/>
</dbReference>
<dbReference type="PANTHER" id="PTHR21262:SF31">
    <property type="entry name" value="GTP PYROPHOSPHOKINASE"/>
    <property type="match status" value="1"/>
</dbReference>
<dbReference type="EMBL" id="AMFJ01036093">
    <property type="protein sequence ID" value="EKD25311.1"/>
    <property type="molecule type" value="Genomic_DNA"/>
</dbReference>
<dbReference type="SUPFAM" id="SSF81271">
    <property type="entry name" value="TGS-like"/>
    <property type="match status" value="1"/>
</dbReference>
<dbReference type="InterPro" id="IPR012675">
    <property type="entry name" value="Beta-grasp_dom_sf"/>
</dbReference>
<comment type="similarity">
    <text evidence="1">Belongs to the RelA/SpoT family.</text>
</comment>
<gene>
    <name evidence="3" type="ORF">ACD_80C00086G0009</name>
</gene>
<dbReference type="SUPFAM" id="SSF81301">
    <property type="entry name" value="Nucleotidyltransferase"/>
    <property type="match status" value="1"/>
</dbReference>
<dbReference type="Gene3D" id="3.30.460.10">
    <property type="entry name" value="Beta Polymerase, domain 2"/>
    <property type="match status" value="1"/>
</dbReference>
<dbReference type="InterPro" id="IPR004095">
    <property type="entry name" value="TGS"/>
</dbReference>
<protein>
    <recommendedName>
        <fullName evidence="2">RelA/SpoT domain-containing protein</fullName>
    </recommendedName>
</protein>
<dbReference type="GO" id="GO:0015969">
    <property type="term" value="P:guanosine tetraphosphate metabolic process"/>
    <property type="evidence" value="ECO:0007669"/>
    <property type="project" value="InterPro"/>
</dbReference>
<evidence type="ECO:0000313" key="3">
    <source>
        <dbReference type="EMBL" id="EKD25311.1"/>
    </source>
</evidence>
<dbReference type="Gene3D" id="1.10.3210.10">
    <property type="entry name" value="Hypothetical protein af1432"/>
    <property type="match status" value="1"/>
</dbReference>
<dbReference type="GO" id="GO:0005886">
    <property type="term" value="C:plasma membrane"/>
    <property type="evidence" value="ECO:0007669"/>
    <property type="project" value="TreeGrafter"/>
</dbReference>
<dbReference type="Pfam" id="PF02824">
    <property type="entry name" value="TGS"/>
    <property type="match status" value="1"/>
</dbReference>
<dbReference type="SMART" id="SM00954">
    <property type="entry name" value="RelA_SpoT"/>
    <property type="match status" value="1"/>
</dbReference>
<dbReference type="InterPro" id="IPR007685">
    <property type="entry name" value="RelA_SpoT"/>
</dbReference>
<proteinExistence type="inferred from homology"/>
<dbReference type="Pfam" id="PF04607">
    <property type="entry name" value="RelA_SpoT"/>
    <property type="match status" value="1"/>
</dbReference>
<dbReference type="CDD" id="cd05399">
    <property type="entry name" value="NT_Rel-Spo_like"/>
    <property type="match status" value="1"/>
</dbReference>
<name>K1XJE5_9BACT</name>
<dbReference type="InterPro" id="IPR043519">
    <property type="entry name" value="NT_sf"/>
</dbReference>
<dbReference type="FunFam" id="1.10.3210.10:FF:000001">
    <property type="entry name" value="GTP pyrophosphokinase RelA"/>
    <property type="match status" value="1"/>
</dbReference>
<feature type="domain" description="RelA/SpoT" evidence="2">
    <location>
        <begin position="256"/>
        <end position="368"/>
    </location>
</feature>
<dbReference type="Gene3D" id="3.10.20.30">
    <property type="match status" value="1"/>
</dbReference>
<sequence>MDIRELEKFFAYKPFIDQDPQIILDKILHKAKKYLPAEQIPLIVKAYAYAAEKHKWQIRLSWELYIVHPLKATIFLMQIKPDLETIQTCILHDVMEDCDVSEKEIEKEFGTEVAELCEWMVKVSKIKYRWEDRHLETLKKTFLAMARDLRVIFVKLADRIHNIQTLCYHPNPSKREKIAQETMKIYVPIAKRLGLYHYQLYLENGSFKVLDEVAFNDIFTYLKKYFGEGEKYTERGIKMLTAMLNKEGIENFEVKWRIKSPYRVFEKLHNRYKTTDISTVMDLLAYRVITNTVSDCYMVLWIIHKYYTPLIKKIKDYIAVPKFNGYQSIHTTVLGMFRFPTEVQIRTYEMEGVAEYWVAAHFAYTEHNAPVKVSQQQGDWIKKLQDIVANYKSLDDKEQFKKDLNIEILQKHIFLYTPQWDVIELPIGSTVLDFAFAVHSTIWLSFKNAIVNGEIKPISYIPHTWDVIKINTFKNKFSANKHRLDFLRTTGAKNNMTKFLKGQQKEQLVTQALHELNTQLKTFGLPLFYAAGDQISKKYSKEDIEKKLLAILDKKETYLQFIKLVYPKEVAAKKEHEYVWPKPAQKDLRELKDTMAVVVDGDNMINYYFCHECKPKLGEKIIAKTGRDGIRIHTVGCRGIKTISFDKLLEAHRAAESDNLYKILVDMKVSSRQGNIIGMMKIFNDLHVPVLQISMKNLQENMSLVTFETEFSNPGKMAFLLNSLKKYDDSLKVVKKSIS</sequence>
<comment type="caution">
    <text evidence="3">The sequence shown here is derived from an EMBL/GenBank/DDBJ whole genome shotgun (WGS) entry which is preliminary data.</text>
</comment>